<reference evidence="3" key="1">
    <citation type="submission" date="2025-08" db="UniProtKB">
        <authorList>
            <consortium name="RefSeq"/>
        </authorList>
    </citation>
    <scope>IDENTIFICATION</scope>
    <source>
        <tissue evidence="3">Whole sample</tissue>
    </source>
</reference>
<dbReference type="GeneID" id="111128762"/>
<gene>
    <name evidence="3" type="primary">LOC111128762</name>
</gene>
<protein>
    <submittedName>
        <fullName evidence="3">Uncharacterized protein LOC111128762 isoform X2</fullName>
    </submittedName>
</protein>
<dbReference type="AlphaFoldDB" id="A0A8B8DRL9"/>
<name>A0A8B8DRL9_CRAVI</name>
<dbReference type="RefSeq" id="XP_022330308.1">
    <property type="nucleotide sequence ID" value="XM_022474600.1"/>
</dbReference>
<dbReference type="Proteomes" id="UP000694844">
    <property type="component" value="Chromosome 4"/>
</dbReference>
<proteinExistence type="predicted"/>
<evidence type="ECO:0000313" key="2">
    <source>
        <dbReference type="Proteomes" id="UP000694844"/>
    </source>
</evidence>
<sequence>MEFKARPPKFSFEPKLPRTVNGDLKLQASEAAMTYRPPPFTPALDGMTVTRNARQRVEVLGTRESLRDPVSILSQHVLQFGKYRGQTFKWVLENDLGWVTGVMALVDLDDTETEAPLSRNKFRLLTYVKRFPEVVAQMESKQRGIEKERRRRKKVSMPAATATKPAPPKKGEEMDEAKMDSILSSDAVMWCSVPGNRCWIRVT</sequence>
<accession>A0A8B8DRL9</accession>
<keyword evidence="2" id="KW-1185">Reference proteome</keyword>
<feature type="region of interest" description="Disordered" evidence="1">
    <location>
        <begin position="140"/>
        <end position="174"/>
    </location>
</feature>
<organism evidence="2 3">
    <name type="scientific">Crassostrea virginica</name>
    <name type="common">Eastern oyster</name>
    <dbReference type="NCBI Taxonomy" id="6565"/>
    <lineage>
        <taxon>Eukaryota</taxon>
        <taxon>Metazoa</taxon>
        <taxon>Spiralia</taxon>
        <taxon>Lophotrochozoa</taxon>
        <taxon>Mollusca</taxon>
        <taxon>Bivalvia</taxon>
        <taxon>Autobranchia</taxon>
        <taxon>Pteriomorphia</taxon>
        <taxon>Ostreida</taxon>
        <taxon>Ostreoidea</taxon>
        <taxon>Ostreidae</taxon>
        <taxon>Crassostrea</taxon>
    </lineage>
</organism>
<evidence type="ECO:0000256" key="1">
    <source>
        <dbReference type="SAM" id="MobiDB-lite"/>
    </source>
</evidence>
<dbReference type="OrthoDB" id="8960663at2759"/>
<evidence type="ECO:0000313" key="3">
    <source>
        <dbReference type="RefSeq" id="XP_022330308.1"/>
    </source>
</evidence>